<dbReference type="EMBL" id="LAZR01054722">
    <property type="protein sequence ID" value="KKK77926.1"/>
    <property type="molecule type" value="Genomic_DNA"/>
</dbReference>
<evidence type="ECO:0000256" key="1">
    <source>
        <dbReference type="SAM" id="MobiDB-lite"/>
    </source>
</evidence>
<reference evidence="2" key="1">
    <citation type="journal article" date="2015" name="Nature">
        <title>Complex archaea that bridge the gap between prokaryotes and eukaryotes.</title>
        <authorList>
            <person name="Spang A."/>
            <person name="Saw J.H."/>
            <person name="Jorgensen S.L."/>
            <person name="Zaremba-Niedzwiedzka K."/>
            <person name="Martijn J."/>
            <person name="Lind A.E."/>
            <person name="van Eijk R."/>
            <person name="Schleper C."/>
            <person name="Guy L."/>
            <person name="Ettema T.J."/>
        </authorList>
    </citation>
    <scope>NUCLEOTIDE SEQUENCE</scope>
</reference>
<protein>
    <submittedName>
        <fullName evidence="2">Uncharacterized protein</fullName>
    </submittedName>
</protein>
<feature type="region of interest" description="Disordered" evidence="1">
    <location>
        <begin position="1"/>
        <end position="38"/>
    </location>
</feature>
<feature type="compositionally biased region" description="Polar residues" evidence="1">
    <location>
        <begin position="1"/>
        <end position="22"/>
    </location>
</feature>
<comment type="caution">
    <text evidence="2">The sequence shown here is derived from an EMBL/GenBank/DDBJ whole genome shotgun (WGS) entry which is preliminary data.</text>
</comment>
<gene>
    <name evidence="2" type="ORF">LCGC14_2848660</name>
</gene>
<name>A0A0F9B009_9ZZZZ</name>
<dbReference type="AlphaFoldDB" id="A0A0F9B009"/>
<proteinExistence type="predicted"/>
<evidence type="ECO:0000313" key="2">
    <source>
        <dbReference type="EMBL" id="KKK77926.1"/>
    </source>
</evidence>
<feature type="non-terminal residue" evidence="2">
    <location>
        <position position="88"/>
    </location>
</feature>
<accession>A0A0F9B009</accession>
<sequence>MNAQARPATNTHTTPISTQVSSGDKLPSQAPSAQAPPPVSIPLIGGGVVVVVTDGTVVVTGTVVVVEGIGSNVVVVVGGLHSNSNRNP</sequence>
<organism evidence="2">
    <name type="scientific">marine sediment metagenome</name>
    <dbReference type="NCBI Taxonomy" id="412755"/>
    <lineage>
        <taxon>unclassified sequences</taxon>
        <taxon>metagenomes</taxon>
        <taxon>ecological metagenomes</taxon>
    </lineage>
</organism>